<dbReference type="CDD" id="cd14763">
    <property type="entry name" value="SSDgbs_1"/>
    <property type="match status" value="1"/>
</dbReference>
<proteinExistence type="predicted"/>
<dbReference type="GO" id="GO:0020037">
    <property type="term" value="F:heme binding"/>
    <property type="evidence" value="ECO:0007669"/>
    <property type="project" value="InterPro"/>
</dbReference>
<accession>A0A161UQ94</accession>
<dbReference type="RefSeq" id="WP_063874371.1">
    <property type="nucleotide sequence ID" value="NZ_CAWMRI010000270.1"/>
</dbReference>
<feature type="domain" description="Globin-sensor" evidence="1">
    <location>
        <begin position="11"/>
        <end position="157"/>
    </location>
</feature>
<dbReference type="Proteomes" id="UP000076555">
    <property type="component" value="Unassembled WGS sequence"/>
</dbReference>
<dbReference type="OrthoDB" id="454336at2"/>
<dbReference type="InterPro" id="IPR009050">
    <property type="entry name" value="Globin-like_sf"/>
</dbReference>
<dbReference type="Gene3D" id="1.10.490.10">
    <property type="entry name" value="Globins"/>
    <property type="match status" value="1"/>
</dbReference>
<dbReference type="GO" id="GO:0019825">
    <property type="term" value="F:oxygen binding"/>
    <property type="evidence" value="ECO:0007669"/>
    <property type="project" value="InterPro"/>
</dbReference>
<organism evidence="2 3">
    <name type="scientific">Nodularia spumigena CENA596</name>
    <dbReference type="NCBI Taxonomy" id="1819295"/>
    <lineage>
        <taxon>Bacteria</taxon>
        <taxon>Bacillati</taxon>
        <taxon>Cyanobacteriota</taxon>
        <taxon>Cyanophyceae</taxon>
        <taxon>Nostocales</taxon>
        <taxon>Nodulariaceae</taxon>
        <taxon>Nodularia</taxon>
    </lineage>
</organism>
<dbReference type="AlphaFoldDB" id="A0A161UQ94"/>
<protein>
    <recommendedName>
        <fullName evidence="1">Globin-sensor domain-containing protein</fullName>
    </recommendedName>
</protein>
<sequence>MAIETLAFLKTLEQRVGLTPEDKSILKSNAEWGLQIAPQMADHFYAYLGRDQEMNAILNQTEGRVHRLHETFIQWFHQMFTGMDDWGTEYAKCRWHIGVIHVKIGIVPQYVVPAMGVVVHEVGKTLKSHAKPEELQESLGKICMIDLAFIEQAYVEVARSAVLRETGWSEALFKRLVATGAASL</sequence>
<dbReference type="SUPFAM" id="SSF46458">
    <property type="entry name" value="Globin-like"/>
    <property type="match status" value="1"/>
</dbReference>
<comment type="caution">
    <text evidence="2">The sequence shown here is derived from an EMBL/GenBank/DDBJ whole genome shotgun (WGS) entry which is preliminary data.</text>
</comment>
<evidence type="ECO:0000313" key="2">
    <source>
        <dbReference type="EMBL" id="KZL47933.1"/>
    </source>
</evidence>
<evidence type="ECO:0000313" key="3">
    <source>
        <dbReference type="Proteomes" id="UP000076555"/>
    </source>
</evidence>
<dbReference type="EMBL" id="LWAJ01000270">
    <property type="protein sequence ID" value="KZL47933.1"/>
    <property type="molecule type" value="Genomic_DNA"/>
</dbReference>
<dbReference type="Pfam" id="PF11563">
    <property type="entry name" value="Protoglobin"/>
    <property type="match status" value="1"/>
</dbReference>
<evidence type="ECO:0000259" key="1">
    <source>
        <dbReference type="Pfam" id="PF11563"/>
    </source>
</evidence>
<name>A0A161UQ94_NODSP</name>
<dbReference type="InterPro" id="IPR012292">
    <property type="entry name" value="Globin/Proto"/>
</dbReference>
<gene>
    <name evidence="2" type="ORF">A2T98_20600</name>
</gene>
<dbReference type="InterPro" id="IPR044398">
    <property type="entry name" value="Globin-sensor_dom"/>
</dbReference>
<reference evidence="2 3" key="1">
    <citation type="submission" date="2016-04" db="EMBL/GenBank/DDBJ databases">
        <title>Draft Genome Assembly of the Bloom-forming Cyanobacterium Nodularia spumigena Strain CENA596 in Shrimp Production Ponds.</title>
        <authorList>
            <person name="Popin R.V."/>
            <person name="Rigonato J."/>
            <person name="Abreu V.A."/>
            <person name="Andreote A.P."/>
            <person name="Silveira S.B."/>
            <person name="Odebrecht C."/>
            <person name="Fiore M.F."/>
        </authorList>
    </citation>
    <scope>NUCLEOTIDE SEQUENCE [LARGE SCALE GENOMIC DNA]</scope>
    <source>
        <strain evidence="2 3">CENA596</strain>
    </source>
</reference>